<accession>A0A9X1SFC8</accession>
<proteinExistence type="predicted"/>
<keyword evidence="1" id="KW-1133">Transmembrane helix</keyword>
<evidence type="ECO:0000313" key="2">
    <source>
        <dbReference type="EMBL" id="MCC9627386.1"/>
    </source>
</evidence>
<keyword evidence="1" id="KW-0812">Transmembrane</keyword>
<dbReference type="EMBL" id="JAJKFT010000002">
    <property type="protein sequence ID" value="MCC9627386.1"/>
    <property type="molecule type" value="Genomic_DNA"/>
</dbReference>
<dbReference type="Proteomes" id="UP001139103">
    <property type="component" value="Unassembled WGS sequence"/>
</dbReference>
<protein>
    <submittedName>
        <fullName evidence="2">Uncharacterized protein</fullName>
    </submittedName>
</protein>
<comment type="caution">
    <text evidence="2">The sequence shown here is derived from an EMBL/GenBank/DDBJ whole genome shotgun (WGS) entry which is preliminary data.</text>
</comment>
<dbReference type="RefSeq" id="WP_230215703.1">
    <property type="nucleotide sequence ID" value="NZ_JAJKFT010000002.1"/>
</dbReference>
<keyword evidence="1" id="KW-0472">Membrane</keyword>
<feature type="transmembrane region" description="Helical" evidence="1">
    <location>
        <begin position="6"/>
        <end position="29"/>
    </location>
</feature>
<feature type="transmembrane region" description="Helical" evidence="1">
    <location>
        <begin position="226"/>
        <end position="246"/>
    </location>
</feature>
<dbReference type="AlphaFoldDB" id="A0A9X1SFC8"/>
<keyword evidence="3" id="KW-1185">Reference proteome</keyword>
<sequence>MAKRILSIIGLIFGTIGVIACTVVIFYIWSVSFRLADATVTLFDVGDKMLHGAGERVEQIDSRVQSLKITTNEIEQTAKNWVKKEAAEAVGSKLHVQEKAEALLVELDKAEKWLEITEQSALVMQHGIDVTQSLGLNVDVEPAQKLMTEIDGIQTQLDEGLEIARNISQRVAELGDEKLETNATEQIAKLALRVTATLGLIDGRIEQIKGALQKLEVALYHYEKEVLMWVNLTAWGLTFLFVWLGAGQGALCYLGWRGFHSHKPTADDSQAASTP</sequence>
<organism evidence="2 3">
    <name type="scientific">Blastopirellula sediminis</name>
    <dbReference type="NCBI Taxonomy" id="2894196"/>
    <lineage>
        <taxon>Bacteria</taxon>
        <taxon>Pseudomonadati</taxon>
        <taxon>Planctomycetota</taxon>
        <taxon>Planctomycetia</taxon>
        <taxon>Pirellulales</taxon>
        <taxon>Pirellulaceae</taxon>
        <taxon>Blastopirellula</taxon>
    </lineage>
</organism>
<evidence type="ECO:0000256" key="1">
    <source>
        <dbReference type="SAM" id="Phobius"/>
    </source>
</evidence>
<dbReference type="PROSITE" id="PS51257">
    <property type="entry name" value="PROKAR_LIPOPROTEIN"/>
    <property type="match status" value="1"/>
</dbReference>
<evidence type="ECO:0000313" key="3">
    <source>
        <dbReference type="Proteomes" id="UP001139103"/>
    </source>
</evidence>
<gene>
    <name evidence="2" type="ORF">LOC68_03170</name>
</gene>
<name>A0A9X1SFC8_9BACT</name>
<reference evidence="2" key="1">
    <citation type="submission" date="2021-11" db="EMBL/GenBank/DDBJ databases">
        <title>Genome sequence.</title>
        <authorList>
            <person name="Sun Q."/>
        </authorList>
    </citation>
    <scope>NUCLEOTIDE SEQUENCE</scope>
    <source>
        <strain evidence="2">JC732</strain>
    </source>
</reference>